<dbReference type="EMBL" id="PPCN01000006">
    <property type="protein sequence ID" value="POF30595.1"/>
    <property type="molecule type" value="Genomic_DNA"/>
</dbReference>
<feature type="transmembrane region" description="Helical" evidence="9">
    <location>
        <begin position="114"/>
        <end position="136"/>
    </location>
</feature>
<keyword evidence="5 9" id="KW-0812">Transmembrane</keyword>
<dbReference type="PANTHER" id="PTHR30574:SF1">
    <property type="entry name" value="SULPHUR TRANSPORT DOMAIN-CONTAINING PROTEIN"/>
    <property type="match status" value="1"/>
</dbReference>
<feature type="transmembrane region" description="Helical" evidence="9">
    <location>
        <begin position="283"/>
        <end position="301"/>
    </location>
</feature>
<gene>
    <name evidence="10" type="ORF">CLV41_106209</name>
</gene>
<protein>
    <submittedName>
        <fullName evidence="10">Uncharacterized protein</fullName>
    </submittedName>
</protein>
<evidence type="ECO:0000256" key="2">
    <source>
        <dbReference type="ARBA" id="ARBA00022448"/>
    </source>
</evidence>
<evidence type="ECO:0000256" key="3">
    <source>
        <dbReference type="ARBA" id="ARBA00022475"/>
    </source>
</evidence>
<evidence type="ECO:0000313" key="11">
    <source>
        <dbReference type="Proteomes" id="UP000236959"/>
    </source>
</evidence>
<evidence type="ECO:0000256" key="5">
    <source>
        <dbReference type="ARBA" id="ARBA00022692"/>
    </source>
</evidence>
<dbReference type="Pfam" id="PF04143">
    <property type="entry name" value="Sulf_transp"/>
    <property type="match status" value="1"/>
</dbReference>
<feature type="transmembrane region" description="Helical" evidence="9">
    <location>
        <begin position="352"/>
        <end position="371"/>
    </location>
</feature>
<feature type="transmembrane region" description="Helical" evidence="9">
    <location>
        <begin position="217"/>
        <end position="239"/>
    </location>
</feature>
<evidence type="ECO:0000256" key="7">
    <source>
        <dbReference type="ARBA" id="ARBA00023136"/>
    </source>
</evidence>
<comment type="caution">
    <text evidence="10">The sequence shown here is derived from an EMBL/GenBank/DDBJ whole genome shotgun (WGS) entry which is preliminary data.</text>
</comment>
<keyword evidence="4" id="KW-0997">Cell inner membrane</keyword>
<evidence type="ECO:0000256" key="9">
    <source>
        <dbReference type="SAM" id="Phobius"/>
    </source>
</evidence>
<keyword evidence="7 9" id="KW-0472">Membrane</keyword>
<keyword evidence="3" id="KW-1003">Cell membrane</keyword>
<reference evidence="10 11" key="1">
    <citation type="submission" date="2018-01" db="EMBL/GenBank/DDBJ databases">
        <title>Genomic Encyclopedia of Archaeal and Bacterial Type Strains, Phase II (KMG-II): from individual species to whole genera.</title>
        <authorList>
            <person name="Goeker M."/>
        </authorList>
    </citation>
    <scope>NUCLEOTIDE SEQUENCE [LARGE SCALE GENOMIC DNA]</scope>
    <source>
        <strain evidence="10 11">DSM 17023</strain>
    </source>
</reference>
<feature type="transmembrane region" description="Helical" evidence="9">
    <location>
        <begin position="148"/>
        <end position="170"/>
    </location>
</feature>
<dbReference type="RefSeq" id="WP_103223305.1">
    <property type="nucleotide sequence ID" value="NZ_PPCN01000006.1"/>
</dbReference>
<feature type="transmembrane region" description="Helical" evidence="9">
    <location>
        <begin position="182"/>
        <end position="205"/>
    </location>
</feature>
<evidence type="ECO:0000313" key="10">
    <source>
        <dbReference type="EMBL" id="POF30595.1"/>
    </source>
</evidence>
<evidence type="ECO:0000256" key="1">
    <source>
        <dbReference type="ARBA" id="ARBA00004429"/>
    </source>
</evidence>
<keyword evidence="6 9" id="KW-1133">Transmembrane helix</keyword>
<dbReference type="OrthoDB" id="9794165at2"/>
<dbReference type="PANTHER" id="PTHR30574">
    <property type="entry name" value="INNER MEMBRANE PROTEIN YEDE"/>
    <property type="match status" value="1"/>
</dbReference>
<feature type="transmembrane region" description="Helical" evidence="9">
    <location>
        <begin position="26"/>
        <end position="59"/>
    </location>
</feature>
<dbReference type="AlphaFoldDB" id="A0A2S3US96"/>
<evidence type="ECO:0000256" key="8">
    <source>
        <dbReference type="ARBA" id="ARBA00035655"/>
    </source>
</evidence>
<dbReference type="InterPro" id="IPR007272">
    <property type="entry name" value="Sulf_transp_TsuA/YedE"/>
</dbReference>
<evidence type="ECO:0000256" key="6">
    <source>
        <dbReference type="ARBA" id="ARBA00022989"/>
    </source>
</evidence>
<keyword evidence="11" id="KW-1185">Reference proteome</keyword>
<accession>A0A2S3US96</accession>
<sequence length="381" mass="39229">MLSTDVTTLTETHEATAAPLLRRGGLVLAGFAAVFAAALVAGGRFGLMLAIGLGFGIVLEGMRFGFAGPWRAMILRRDPAGIWAQLLAIGLVTLVALPMISASSGELAGAQAPVGFAMIAGAFIFGAAMQVVLGCGSGTLVNAGSGNAVALVALPFFAIGSFAGAYHLIWWTDLGALPIIKFSGWQGVVLTLLGLSAIAGLLWKLAPPEHRRLPRRLIVAAVLLAGFAILNLLVAGQPWGVVYGLGLWAAKAASAAGADLSGSAFWSAPGSLDRLQASILTDYTSLTNIGIVLGAFLVASWRVDGLSQKVPGLPAQAWLAAIVAGFLLGYSSRLAFGCNVGAFFSGISTGSLHGWVWFAAAFAGSVYGVRLRPLFKLEPRP</sequence>
<proteinExistence type="inferred from homology"/>
<keyword evidence="2" id="KW-0813">Transport</keyword>
<feature type="transmembrane region" description="Helical" evidence="9">
    <location>
        <begin position="313"/>
        <end position="332"/>
    </location>
</feature>
<organism evidence="10 11">
    <name type="scientific">Roseibium marinum</name>
    <dbReference type="NCBI Taxonomy" id="281252"/>
    <lineage>
        <taxon>Bacteria</taxon>
        <taxon>Pseudomonadati</taxon>
        <taxon>Pseudomonadota</taxon>
        <taxon>Alphaproteobacteria</taxon>
        <taxon>Hyphomicrobiales</taxon>
        <taxon>Stappiaceae</taxon>
        <taxon>Roseibium</taxon>
    </lineage>
</organism>
<name>A0A2S3US96_9HYPH</name>
<dbReference type="GO" id="GO:0005886">
    <property type="term" value="C:plasma membrane"/>
    <property type="evidence" value="ECO:0007669"/>
    <property type="project" value="UniProtKB-SubCell"/>
</dbReference>
<comment type="similarity">
    <text evidence="8">Belongs to the TsuA/YedE (TC 9.B.102) family.</text>
</comment>
<evidence type="ECO:0000256" key="4">
    <source>
        <dbReference type="ARBA" id="ARBA00022519"/>
    </source>
</evidence>
<comment type="subcellular location">
    <subcellularLocation>
        <location evidence="1">Cell inner membrane</location>
        <topology evidence="1">Multi-pass membrane protein</topology>
    </subcellularLocation>
</comment>
<dbReference type="Proteomes" id="UP000236959">
    <property type="component" value="Unassembled WGS sequence"/>
</dbReference>
<feature type="transmembrane region" description="Helical" evidence="9">
    <location>
        <begin position="80"/>
        <end position="102"/>
    </location>
</feature>